<dbReference type="InterPro" id="IPR012337">
    <property type="entry name" value="RNaseH-like_sf"/>
</dbReference>
<protein>
    <submittedName>
        <fullName evidence="2">Transposase</fullName>
    </submittedName>
</protein>
<dbReference type="Pfam" id="PF01609">
    <property type="entry name" value="DDE_Tnp_1"/>
    <property type="match status" value="1"/>
</dbReference>
<evidence type="ECO:0000313" key="2">
    <source>
        <dbReference type="EMBL" id="VBB45571.1"/>
    </source>
</evidence>
<accession>A0A653AC54</accession>
<organism evidence="2">
    <name type="scientific">Uncultured Desulfatiglans sp</name>
    <dbReference type="NCBI Taxonomy" id="1748965"/>
    <lineage>
        <taxon>Bacteria</taxon>
        <taxon>Pseudomonadati</taxon>
        <taxon>Thermodesulfobacteriota</taxon>
        <taxon>Desulfobacteria</taxon>
        <taxon>Desulfatiglandales</taxon>
        <taxon>Desulfatiglandaceae</taxon>
        <taxon>Desulfatiglans</taxon>
        <taxon>environmental samples</taxon>
    </lineage>
</organism>
<dbReference type="GO" id="GO:0006313">
    <property type="term" value="P:DNA transposition"/>
    <property type="evidence" value="ECO:0007669"/>
    <property type="project" value="InterPro"/>
</dbReference>
<name>A0A653AC54_UNCDX</name>
<dbReference type="PANTHER" id="PTHR37529">
    <property type="entry name" value="TRANSPOSASE INSG FOR INSERTION SEQUENCE ELEMENT IS4-RELATED"/>
    <property type="match status" value="1"/>
</dbReference>
<dbReference type="SUPFAM" id="SSF53098">
    <property type="entry name" value="Ribonuclease H-like"/>
    <property type="match status" value="1"/>
</dbReference>
<feature type="domain" description="Transposase IS4-like" evidence="1">
    <location>
        <begin position="161"/>
        <end position="387"/>
    </location>
</feature>
<sequence length="479" mass="55383">MFLLVNIINYAIIPSVENGAYITFQGGEICLQKNLMKRLRLAQKVLSRICAKLVGFLNKYLDSPDFFHRHRLCEKYFSRNRKLPFSTVILFLMNFVRCSLQKELDGFFQLFPSSDRSERKVTASAFCRARRKISFEAFVDLNQRLHSFFYQSFPVRRWMGFRLLAVDGSTLRVPDNDETRKFFGVWHPAKTRKPCPLARVSLLYDVLNRITVHALMVPKGEGERSLAAKHVQNTGEGDLLLLDRGYPAYWLFALILNRGSQFLCRMKKDSDLVKEFLRSGKREAIVTLKPSPAAIKFCQEKNLSTNPLKVRVLRFTLKNRVKVVLLTSLLDKRQFPLAELKELYTKRWSVETAYSHLKCRIEMENFSGKSPLAVLQDFHARVLTANLTAMIVHPVQDLIEEQAKKHPERLRYQVNFTYALSSMKSNVVLLFARRHITKILRSLLSLLGKSLSIIRPGRKNPRKRGPKLKIAAMAYKPIA</sequence>
<dbReference type="EMBL" id="UPXX01000029">
    <property type="protein sequence ID" value="VBB45571.1"/>
    <property type="molecule type" value="Genomic_DNA"/>
</dbReference>
<dbReference type="InterPro" id="IPR047952">
    <property type="entry name" value="Transpos_IS4"/>
</dbReference>
<dbReference type="InterPro" id="IPR002559">
    <property type="entry name" value="Transposase_11"/>
</dbReference>
<dbReference type="AlphaFoldDB" id="A0A653AC54"/>
<reference evidence="2" key="1">
    <citation type="submission" date="2018-07" db="EMBL/GenBank/DDBJ databases">
        <authorList>
            <consortium name="Genoscope - CEA"/>
            <person name="William W."/>
        </authorList>
    </citation>
    <scope>NUCLEOTIDE SEQUENCE</scope>
    <source>
        <strain evidence="2">IK1</strain>
    </source>
</reference>
<evidence type="ECO:0000259" key="1">
    <source>
        <dbReference type="Pfam" id="PF01609"/>
    </source>
</evidence>
<gene>
    <name evidence="2" type="ORF">TRIP_B350522</name>
</gene>
<dbReference type="PANTHER" id="PTHR37529:SF1">
    <property type="entry name" value="TRANSPOSASE INSG FOR INSERTION SEQUENCE ELEMENT IS4-RELATED"/>
    <property type="match status" value="1"/>
</dbReference>
<proteinExistence type="predicted"/>
<dbReference type="NCBIfam" id="NF033592">
    <property type="entry name" value="transpos_IS4_1"/>
    <property type="match status" value="1"/>
</dbReference>
<dbReference type="Gene3D" id="3.90.350.10">
    <property type="entry name" value="Transposase Inhibitor Protein From Tn5, Chain A, domain 1"/>
    <property type="match status" value="1"/>
</dbReference>
<dbReference type="GO" id="GO:0004803">
    <property type="term" value="F:transposase activity"/>
    <property type="evidence" value="ECO:0007669"/>
    <property type="project" value="InterPro"/>
</dbReference>
<dbReference type="GO" id="GO:0003677">
    <property type="term" value="F:DNA binding"/>
    <property type="evidence" value="ECO:0007669"/>
    <property type="project" value="InterPro"/>
</dbReference>